<sequence length="443" mass="48793">MALRALIGCGLIWLSYAVLAQPAAFAQVPELRGSLTSRFAGELNGGDAQLAEILFEPELSGSWGANVSYTLIGRARFDAVDELEPGKPGAQAGARSAWNRRVFEGDDADFELREAYADIYAGDWFVRAGKQQVVWGQADGLRVLDQVNPLSFREFILGDFEDRRIPLWMLNIERPIGSVTAQFLWIPDTTYNEFPRQGAFAFTSTWSQPGIPATAQTVTLNPARRPERMLADSDIGLRLSGFSGGWDWSVNALYAFHDTPVAKRQTIAPGHVGITPTYYRSTLLGGSASNAFGKLTLRTEIGYQSRSAVLTRDASDADGVVISPEVSGVVGLDYQLDADTLLSTQVFASHRTRHGPKLATDRTTSTISLLGSREFYNDQLKLQFLLLQNINDGDGLLQVSVQRNLTDAVTLQLGADIFHGDRNAFYGQFDDRDRVWVAFEYGF</sequence>
<proteinExistence type="predicted"/>
<protein>
    <recommendedName>
        <fullName evidence="4">Alginate export domain-containing protein</fullName>
    </recommendedName>
</protein>
<comment type="caution">
    <text evidence="2">The sequence shown here is derived from an EMBL/GenBank/DDBJ whole genome shotgun (WGS) entry which is preliminary data.</text>
</comment>
<evidence type="ECO:0008006" key="4">
    <source>
        <dbReference type="Google" id="ProtNLM"/>
    </source>
</evidence>
<dbReference type="SUPFAM" id="SSF56935">
    <property type="entry name" value="Porins"/>
    <property type="match status" value="1"/>
</dbReference>
<feature type="chain" id="PRO_5046258080" description="Alginate export domain-containing protein" evidence="1">
    <location>
        <begin position="21"/>
        <end position="443"/>
    </location>
</feature>
<accession>A0ABQ1JEP4</accession>
<keyword evidence="3" id="KW-1185">Reference proteome</keyword>
<gene>
    <name evidence="2" type="ORF">GCM10011503_11780</name>
</gene>
<evidence type="ECO:0000313" key="2">
    <source>
        <dbReference type="EMBL" id="GGB64627.1"/>
    </source>
</evidence>
<name>A0ABQ1JEP4_9PROT</name>
<reference evidence="3" key="1">
    <citation type="journal article" date="2019" name="Int. J. Syst. Evol. Microbiol.">
        <title>The Global Catalogue of Microorganisms (GCM) 10K type strain sequencing project: providing services to taxonomists for standard genome sequencing and annotation.</title>
        <authorList>
            <consortium name="The Broad Institute Genomics Platform"/>
            <consortium name="The Broad Institute Genome Sequencing Center for Infectious Disease"/>
            <person name="Wu L."/>
            <person name="Ma J."/>
        </authorList>
    </citation>
    <scope>NUCLEOTIDE SEQUENCE [LARGE SCALE GENOMIC DNA]</scope>
    <source>
        <strain evidence="3">CGMCC 1.15928</strain>
    </source>
</reference>
<dbReference type="Pfam" id="PF06980">
    <property type="entry name" value="DUF1302"/>
    <property type="match status" value="1"/>
</dbReference>
<evidence type="ECO:0000256" key="1">
    <source>
        <dbReference type="SAM" id="SignalP"/>
    </source>
</evidence>
<feature type="signal peptide" evidence="1">
    <location>
        <begin position="1"/>
        <end position="20"/>
    </location>
</feature>
<dbReference type="RefSeq" id="WP_084391430.1">
    <property type="nucleotide sequence ID" value="NZ_BMKF01000001.1"/>
</dbReference>
<dbReference type="InterPro" id="IPR010727">
    <property type="entry name" value="DUF1302"/>
</dbReference>
<evidence type="ECO:0000313" key="3">
    <source>
        <dbReference type="Proteomes" id="UP000628854"/>
    </source>
</evidence>
<dbReference type="EMBL" id="BMKF01000001">
    <property type="protein sequence ID" value="GGB64627.1"/>
    <property type="molecule type" value="Genomic_DNA"/>
</dbReference>
<dbReference type="Proteomes" id="UP000628854">
    <property type="component" value="Unassembled WGS sequence"/>
</dbReference>
<organism evidence="2 3">
    <name type="scientific">Henriciella pelagia</name>
    <dbReference type="NCBI Taxonomy" id="1977912"/>
    <lineage>
        <taxon>Bacteria</taxon>
        <taxon>Pseudomonadati</taxon>
        <taxon>Pseudomonadota</taxon>
        <taxon>Alphaproteobacteria</taxon>
        <taxon>Hyphomonadales</taxon>
        <taxon>Hyphomonadaceae</taxon>
        <taxon>Henriciella</taxon>
    </lineage>
</organism>
<keyword evidence="1" id="KW-0732">Signal</keyword>